<evidence type="ECO:0000256" key="4">
    <source>
        <dbReference type="RuleBase" id="RU004003"/>
    </source>
</evidence>
<comment type="subcellular location">
    <subcellularLocation>
        <location evidence="5">Cell outer membrane</location>
    </subcellularLocation>
    <subcellularLocation>
        <location evidence="1">Membrane</location>
    </subcellularLocation>
</comment>
<dbReference type="PRINTS" id="PR00811">
    <property type="entry name" value="BCTERIALGSPD"/>
</dbReference>
<comment type="similarity">
    <text evidence="4">Belongs to the bacterial secretin family.</text>
</comment>
<dbReference type="InterPro" id="IPR038591">
    <property type="entry name" value="NolW-like_sf"/>
</dbReference>
<dbReference type="HOGENOM" id="CLU_357786_0_0_7"/>
<dbReference type="Gene3D" id="3.30.1370.120">
    <property type="match status" value="2"/>
</dbReference>
<gene>
    <name evidence="9" type="primary">pulD_2</name>
    <name evidence="9" type="ORF">BABL1_gene_311</name>
</gene>
<evidence type="ECO:0000256" key="6">
    <source>
        <dbReference type="SAM" id="MobiDB-lite"/>
    </source>
</evidence>
<evidence type="ECO:0000256" key="5">
    <source>
        <dbReference type="RuleBase" id="RU004004"/>
    </source>
</evidence>
<feature type="compositionally biased region" description="Basic and acidic residues" evidence="6">
    <location>
        <begin position="811"/>
        <end position="820"/>
    </location>
</feature>
<evidence type="ECO:0000256" key="2">
    <source>
        <dbReference type="ARBA" id="ARBA00022729"/>
    </source>
</evidence>
<keyword evidence="5" id="KW-0813">Transport</keyword>
<evidence type="ECO:0000259" key="8">
    <source>
        <dbReference type="Pfam" id="PF03958"/>
    </source>
</evidence>
<keyword evidence="3" id="KW-0472">Membrane</keyword>
<organism evidence="9 10">
    <name type="scientific">Candidatus Babela massiliensis</name>
    <dbReference type="NCBI Taxonomy" id="673862"/>
    <lineage>
        <taxon>Bacteria</taxon>
        <taxon>Candidatus Babelota</taxon>
        <taxon>Candidatus Babeliae</taxon>
        <taxon>Candidatus Babeliales</taxon>
        <taxon>Candidatus Babeliaceae</taxon>
        <taxon>Candidatus Babela</taxon>
    </lineage>
</organism>
<dbReference type="Proteomes" id="UP000018769">
    <property type="component" value="Chromosome I"/>
</dbReference>
<dbReference type="PANTHER" id="PTHR30332">
    <property type="entry name" value="PROBABLE GENERAL SECRETION PATHWAY PROTEIN D"/>
    <property type="match status" value="1"/>
</dbReference>
<dbReference type="InterPro" id="IPR050810">
    <property type="entry name" value="Bact_Secretion_Sys_Channel"/>
</dbReference>
<dbReference type="eggNOG" id="COG1450">
    <property type="taxonomic scope" value="Bacteria"/>
</dbReference>
<evidence type="ECO:0000259" key="7">
    <source>
        <dbReference type="Pfam" id="PF00263"/>
    </source>
</evidence>
<dbReference type="AlphaFoldDB" id="V6DGM5"/>
<dbReference type="Pfam" id="PF03958">
    <property type="entry name" value="Secretin_N"/>
    <property type="match status" value="1"/>
</dbReference>
<sequence length="820" mass="91323">MTIKINNLINLLIIFNLILYHSVNFSATQYSGQNNDHLENSTETIDFNFKNKKLIDIVDMLTKIRNVNYIIPQNAQAQADFKQQVISYEPEDKKSINIKQAWDITTLFLELSGFSWFEKEKDLYEIVPTGSAATIGVTREPLPLYINTKPDDLPNNESRIKYVYYLTNLKISENRDDPLNQIFRDMSSTGAADPIILTKLNGFILVDKANVIASIINIVSRLDATGFRETIEIVPLYNVSAQDVAKVFDTLKKAAGEEKASPFIRSDTKASISYFASDTQIVADTRNNAIILMGRETAVSRMRDFIHNHVDTIEESGKSILHYYNLQYLSASEFLPILQDIVKTELQGSQGTQGPSSGPERRFKGVVIDAEKNIDIPPIQGPMDNETVRTPEGVKFDAKGITGRIRTGGNRLIIAAMPDDWTEIKKLIQQVDQPQPQVILEVLVADITHTKTKQISGTVRDLRLEQLPNGVGFLSSNITPVNNVVGATPTTLAQDLLRVISNSGTDTGVSSVSDLLSPGSLIISFRDPVTPSDGLNSAQNRTGGGIWGLLAILDQYLDLKIITHPFLVSLNNTKATIRQSIVKRQRGDAVPSQSGVISVNIDDIPASIQVQMIPRISSATRLNLQIAVDIDDFLSATSIDRETRRVETDSNLNSGDVLVIGGLTRIDTQDSLTQTPILGQIPFIGRFFQGITKIVTTTNLAIFISPTIVNPRFRSGLDRYTEDKMRNAASVLDDTIVYGDNRDPITYFFLPNRTANTNIIEEYLEQTKNMSEYQKEEIEAKINREENKLKRKASTKRNTRDRVLNKTQAPIKEDATDVIA</sequence>
<dbReference type="InterPro" id="IPR005644">
    <property type="entry name" value="NolW-like"/>
</dbReference>
<accession>V6DGM5</accession>
<evidence type="ECO:0000313" key="10">
    <source>
        <dbReference type="Proteomes" id="UP000018769"/>
    </source>
</evidence>
<feature type="region of interest" description="Disordered" evidence="6">
    <location>
        <begin position="789"/>
        <end position="820"/>
    </location>
</feature>
<proteinExistence type="inferred from homology"/>
<dbReference type="Gene3D" id="3.55.50.30">
    <property type="match status" value="1"/>
</dbReference>
<dbReference type="RefSeq" id="WP_023792262.1">
    <property type="nucleotide sequence ID" value="NC_023003.1"/>
</dbReference>
<dbReference type="GO" id="GO:0009279">
    <property type="term" value="C:cell outer membrane"/>
    <property type="evidence" value="ECO:0007669"/>
    <property type="project" value="UniProtKB-SubCell"/>
</dbReference>
<feature type="domain" description="NolW-like" evidence="8">
    <location>
        <begin position="323"/>
        <end position="437"/>
    </location>
</feature>
<feature type="domain" description="Type II/III secretion system secretin-like" evidence="7">
    <location>
        <begin position="553"/>
        <end position="709"/>
    </location>
</feature>
<evidence type="ECO:0000256" key="3">
    <source>
        <dbReference type="ARBA" id="ARBA00023136"/>
    </source>
</evidence>
<dbReference type="Pfam" id="PF00263">
    <property type="entry name" value="Secretin"/>
    <property type="match status" value="1"/>
</dbReference>
<name>V6DGM5_9BACT</name>
<dbReference type="InterPro" id="IPR001775">
    <property type="entry name" value="GspD/PilQ"/>
</dbReference>
<dbReference type="GO" id="GO:0009306">
    <property type="term" value="P:protein secretion"/>
    <property type="evidence" value="ECO:0007669"/>
    <property type="project" value="InterPro"/>
</dbReference>
<dbReference type="InterPro" id="IPR004846">
    <property type="entry name" value="T2SS/T3SS_dom"/>
</dbReference>
<evidence type="ECO:0000313" key="9">
    <source>
        <dbReference type="EMBL" id="CDK30704.1"/>
    </source>
</evidence>
<keyword evidence="10" id="KW-1185">Reference proteome</keyword>
<reference evidence="9 10" key="1">
    <citation type="journal article" date="2015" name="Biol. Direct">
        <title>Babela massiliensis, a representative of a widespread bacterial phylum with unusual adaptations to parasitism in amoebae.</title>
        <authorList>
            <person name="Pagnier I."/>
            <person name="Yutin N."/>
            <person name="Croce O."/>
            <person name="Makarova K.S."/>
            <person name="Wolf Y.I."/>
            <person name="Benamar S."/>
            <person name="Raoult D."/>
            <person name="Koonin E.V."/>
            <person name="La Scola B."/>
        </authorList>
    </citation>
    <scope>NUCLEOTIDE SEQUENCE [LARGE SCALE GENOMIC DNA]</scope>
    <source>
        <strain evidence="10">BABL1</strain>
    </source>
</reference>
<dbReference type="PANTHER" id="PTHR30332:SF24">
    <property type="entry name" value="SECRETIN GSPD-RELATED"/>
    <property type="match status" value="1"/>
</dbReference>
<dbReference type="GO" id="GO:0015627">
    <property type="term" value="C:type II protein secretion system complex"/>
    <property type="evidence" value="ECO:0007669"/>
    <property type="project" value="TreeGrafter"/>
</dbReference>
<dbReference type="STRING" id="673862.BABL1_gene_311"/>
<dbReference type="KEGG" id="dpb:BABL1_gene_311"/>
<protein>
    <submittedName>
        <fullName evidence="9">Type II secretory pathway component PulD</fullName>
    </submittedName>
</protein>
<dbReference type="OrthoDB" id="9775455at2"/>
<evidence type="ECO:0000256" key="1">
    <source>
        <dbReference type="ARBA" id="ARBA00004370"/>
    </source>
</evidence>
<keyword evidence="2" id="KW-0732">Signal</keyword>
<dbReference type="EMBL" id="HG793133">
    <property type="protein sequence ID" value="CDK30704.1"/>
    <property type="molecule type" value="Genomic_DNA"/>
</dbReference>